<dbReference type="Proteomes" id="UP000070501">
    <property type="component" value="Unassembled WGS sequence"/>
</dbReference>
<sequence length="228" mass="25578">MAVDMYHARLSADDFDTASIRSTAPSYVSEAPSYHSTVYPREAAPPYSPPARSSQCSTPRSMVPPPSRSSPTSYNGPARGLPRVPSPPRQSEPLQLTDFRVGTWSAVHSNPTMQRVAHRRANAARHNNSTATVENALRTVMQRMNAEEANRVRPLEDPYLVGEEAAAKARRTRLARQNGDDILILEDLRWDRFLAQMKSREERERAAQNSRREVESGSRRSILGRLAR</sequence>
<feature type="region of interest" description="Disordered" evidence="1">
    <location>
        <begin position="26"/>
        <end position="94"/>
    </location>
</feature>
<evidence type="ECO:0000256" key="1">
    <source>
        <dbReference type="SAM" id="MobiDB-lite"/>
    </source>
</evidence>
<evidence type="ECO:0000313" key="3">
    <source>
        <dbReference type="Proteomes" id="UP000070501"/>
    </source>
</evidence>
<evidence type="ECO:0000313" key="2">
    <source>
        <dbReference type="EMBL" id="KXJ93896.1"/>
    </source>
</evidence>
<feature type="compositionally biased region" description="Basic and acidic residues" evidence="1">
    <location>
        <begin position="201"/>
        <end position="218"/>
    </location>
</feature>
<feature type="region of interest" description="Disordered" evidence="1">
    <location>
        <begin position="201"/>
        <end position="228"/>
    </location>
</feature>
<name>A0A136J9Y9_9PEZI</name>
<dbReference type="OrthoDB" id="4203030at2759"/>
<feature type="compositionally biased region" description="Low complexity" evidence="1">
    <location>
        <begin position="39"/>
        <end position="61"/>
    </location>
</feature>
<keyword evidence="3" id="KW-1185">Reference proteome</keyword>
<organism evidence="2 3">
    <name type="scientific">Microdochium bolleyi</name>
    <dbReference type="NCBI Taxonomy" id="196109"/>
    <lineage>
        <taxon>Eukaryota</taxon>
        <taxon>Fungi</taxon>
        <taxon>Dikarya</taxon>
        <taxon>Ascomycota</taxon>
        <taxon>Pezizomycotina</taxon>
        <taxon>Sordariomycetes</taxon>
        <taxon>Xylariomycetidae</taxon>
        <taxon>Xylariales</taxon>
        <taxon>Microdochiaceae</taxon>
        <taxon>Microdochium</taxon>
    </lineage>
</organism>
<dbReference type="AlphaFoldDB" id="A0A136J9Y9"/>
<gene>
    <name evidence="2" type="ORF">Micbo1qcDRAFT_39816</name>
</gene>
<accession>A0A136J9Y9</accession>
<proteinExistence type="predicted"/>
<reference evidence="3" key="1">
    <citation type="submission" date="2016-02" db="EMBL/GenBank/DDBJ databases">
        <title>Draft genome sequence of Microdochium bolleyi, a fungal endophyte of beachgrass.</title>
        <authorList>
            <consortium name="DOE Joint Genome Institute"/>
            <person name="David A.S."/>
            <person name="May G."/>
            <person name="Haridas S."/>
            <person name="Lim J."/>
            <person name="Wang M."/>
            <person name="Labutti K."/>
            <person name="Lipzen A."/>
            <person name="Barry K."/>
            <person name="Grigoriev I.V."/>
        </authorList>
    </citation>
    <scope>NUCLEOTIDE SEQUENCE [LARGE SCALE GENOMIC DNA]</scope>
    <source>
        <strain evidence="3">J235TASD1</strain>
    </source>
</reference>
<dbReference type="EMBL" id="KQ964247">
    <property type="protein sequence ID" value="KXJ93896.1"/>
    <property type="molecule type" value="Genomic_DNA"/>
</dbReference>
<dbReference type="InParanoid" id="A0A136J9Y9"/>
<protein>
    <submittedName>
        <fullName evidence="2">Uncharacterized protein</fullName>
    </submittedName>
</protein>